<keyword evidence="1" id="KW-0472">Membrane</keyword>
<comment type="caution">
    <text evidence="2">The sequence shown here is derived from an EMBL/GenBank/DDBJ whole genome shotgun (WGS) entry which is preliminary data.</text>
</comment>
<evidence type="ECO:0000256" key="1">
    <source>
        <dbReference type="SAM" id="Phobius"/>
    </source>
</evidence>
<gene>
    <name evidence="2" type="ORF">SPHA_7769</name>
</gene>
<dbReference type="AlphaFoldDB" id="A0A812AYW8"/>
<feature type="transmembrane region" description="Helical" evidence="1">
    <location>
        <begin position="92"/>
        <end position="113"/>
    </location>
</feature>
<proteinExistence type="predicted"/>
<feature type="transmembrane region" description="Helical" evidence="1">
    <location>
        <begin position="203"/>
        <end position="228"/>
    </location>
</feature>
<protein>
    <submittedName>
        <fullName evidence="2">HSP90A</fullName>
    </submittedName>
</protein>
<feature type="transmembrane region" description="Helical" evidence="1">
    <location>
        <begin position="119"/>
        <end position="148"/>
    </location>
</feature>
<feature type="transmembrane region" description="Helical" evidence="1">
    <location>
        <begin position="160"/>
        <end position="183"/>
    </location>
</feature>
<evidence type="ECO:0000313" key="3">
    <source>
        <dbReference type="Proteomes" id="UP000597762"/>
    </source>
</evidence>
<accession>A0A812AYW8</accession>
<sequence>MGATNRATGATNSITQPMQGSTIGTWRVRTLYAFLLKKILFHLPLPFSLFFSYYFLSLSLSLSPPSFLIFYRYIYPFLERLAFPSITLSLSHIIYTLLFLSFLLLILTLPLFVSLSFSFSLFLFISINLYILYFPSLFFSIFFSPLFLKLSFSISSSSPFLSFLLSYFLSLPLSFVFFSYRLIFPIFTFLVSFTLLPFKKILFLFHLPLPFSLCFFLLSLSFPFKFSLYRFSHHPFYKDFIIFFLFSLPFLILFISSSFSLLPPPPTFTLL</sequence>
<evidence type="ECO:0000313" key="2">
    <source>
        <dbReference type="EMBL" id="CAE1163731.1"/>
    </source>
</evidence>
<organism evidence="2 3">
    <name type="scientific">Acanthosepion pharaonis</name>
    <name type="common">Pharaoh cuttlefish</name>
    <name type="synonym">Sepia pharaonis</name>
    <dbReference type="NCBI Taxonomy" id="158019"/>
    <lineage>
        <taxon>Eukaryota</taxon>
        <taxon>Metazoa</taxon>
        <taxon>Spiralia</taxon>
        <taxon>Lophotrochozoa</taxon>
        <taxon>Mollusca</taxon>
        <taxon>Cephalopoda</taxon>
        <taxon>Coleoidea</taxon>
        <taxon>Decapodiformes</taxon>
        <taxon>Sepiida</taxon>
        <taxon>Sepiina</taxon>
        <taxon>Sepiidae</taxon>
        <taxon>Acanthosepion</taxon>
    </lineage>
</organism>
<keyword evidence="3" id="KW-1185">Reference proteome</keyword>
<keyword evidence="1" id="KW-1133">Transmembrane helix</keyword>
<dbReference type="EMBL" id="CAHIKZ030000251">
    <property type="protein sequence ID" value="CAE1163731.1"/>
    <property type="molecule type" value="Genomic_DNA"/>
</dbReference>
<keyword evidence="1" id="KW-0812">Transmembrane</keyword>
<dbReference type="Proteomes" id="UP000597762">
    <property type="component" value="Unassembled WGS sequence"/>
</dbReference>
<feature type="transmembrane region" description="Helical" evidence="1">
    <location>
        <begin position="240"/>
        <end position="262"/>
    </location>
</feature>
<name>A0A812AYW8_ACAPH</name>
<reference evidence="2" key="1">
    <citation type="submission" date="2021-01" db="EMBL/GenBank/DDBJ databases">
        <authorList>
            <person name="Li R."/>
            <person name="Bekaert M."/>
        </authorList>
    </citation>
    <scope>NUCLEOTIDE SEQUENCE</scope>
    <source>
        <strain evidence="2">Farmed</strain>
    </source>
</reference>